<proteinExistence type="predicted"/>
<feature type="region of interest" description="Disordered" evidence="1">
    <location>
        <begin position="1"/>
        <end position="21"/>
    </location>
</feature>
<reference evidence="3" key="1">
    <citation type="journal article" date="2022" name="Microorganisms">
        <title>Beyond the ABCs#Discovery of Three New Plasmid Types in Rhodobacterales (RepQ, RepY, RepW).</title>
        <authorList>
            <person name="Freese H.M."/>
            <person name="Ringel V."/>
            <person name="Overmann J."/>
            <person name="Petersen J."/>
        </authorList>
    </citation>
    <scope>NUCLEOTIDE SEQUENCE [LARGE SCALE GENOMIC DNA]</scope>
    <source>
        <strain evidence="3">DSM 109990</strain>
    </source>
</reference>
<evidence type="ECO:0000256" key="1">
    <source>
        <dbReference type="SAM" id="MobiDB-lite"/>
    </source>
</evidence>
<feature type="compositionally biased region" description="Polar residues" evidence="1">
    <location>
        <begin position="1"/>
        <end position="20"/>
    </location>
</feature>
<gene>
    <name evidence="2" type="ORF">DSM109990_01336</name>
</gene>
<sequence>MNMSLHSPQINPDRGNTVSRRSALGITGGSLAAFMLGAVPVKAATHDPIPGWFAEWQANRAAWTASEPESPEENRLWVDAEVIERRIMSTKPTSRDGLAAQLEFALESGLCGGEMGGVWLGMDKAMFEGMIHTLRGGLV</sequence>
<dbReference type="InterPro" id="IPR006311">
    <property type="entry name" value="TAT_signal"/>
</dbReference>
<dbReference type="EMBL" id="CP085144">
    <property type="protein sequence ID" value="UOA14530.1"/>
    <property type="molecule type" value="Genomic_DNA"/>
</dbReference>
<organism evidence="2 3">
    <name type="scientific">Sulfitobacter dubius</name>
    <dbReference type="NCBI Taxonomy" id="218673"/>
    <lineage>
        <taxon>Bacteria</taxon>
        <taxon>Pseudomonadati</taxon>
        <taxon>Pseudomonadota</taxon>
        <taxon>Alphaproteobacteria</taxon>
        <taxon>Rhodobacterales</taxon>
        <taxon>Roseobacteraceae</taxon>
        <taxon>Sulfitobacter</taxon>
    </lineage>
</organism>
<dbReference type="Proteomes" id="UP000831019">
    <property type="component" value="Chromosome"/>
</dbReference>
<name>A0ABY3ZIP6_9RHOB</name>
<protein>
    <recommendedName>
        <fullName evidence="4">Tat (Twin-arginine translocation) pathway signal sequence</fullName>
    </recommendedName>
</protein>
<evidence type="ECO:0008006" key="4">
    <source>
        <dbReference type="Google" id="ProtNLM"/>
    </source>
</evidence>
<accession>A0ABY3ZIP6</accession>
<evidence type="ECO:0000313" key="2">
    <source>
        <dbReference type="EMBL" id="UOA14530.1"/>
    </source>
</evidence>
<keyword evidence="3" id="KW-1185">Reference proteome</keyword>
<evidence type="ECO:0000313" key="3">
    <source>
        <dbReference type="Proteomes" id="UP000831019"/>
    </source>
</evidence>
<dbReference type="PROSITE" id="PS51318">
    <property type="entry name" value="TAT"/>
    <property type="match status" value="1"/>
</dbReference>
<dbReference type="RefSeq" id="WP_243262878.1">
    <property type="nucleotide sequence ID" value="NZ_CP085144.1"/>
</dbReference>